<gene>
    <name evidence="3" type="ORF">N5I32_19195</name>
</gene>
<accession>A0ABT2NU57</accession>
<dbReference type="RefSeq" id="WP_261497550.1">
    <property type="nucleotide sequence ID" value="NZ_JAOCQF010000005.1"/>
</dbReference>
<proteinExistence type="predicted"/>
<reference evidence="4" key="1">
    <citation type="submission" date="2023-07" db="EMBL/GenBank/DDBJ databases">
        <title>Defluviimonas sediminis sp. nov., isolated from mangrove sediment.</title>
        <authorList>
            <person name="Liu L."/>
            <person name="Li J."/>
            <person name="Huang Y."/>
            <person name="Pan J."/>
            <person name="Li M."/>
        </authorList>
    </citation>
    <scope>NUCLEOTIDE SEQUENCE [LARGE SCALE GENOMIC DNA]</scope>
    <source>
        <strain evidence="4">FT324</strain>
    </source>
</reference>
<keyword evidence="4" id="KW-1185">Reference proteome</keyword>
<dbReference type="InterPro" id="IPR011037">
    <property type="entry name" value="Pyrv_Knase-like_insert_dom_sf"/>
</dbReference>
<protein>
    <submittedName>
        <fullName evidence="3">MOSC domain-containing protein</fullName>
    </submittedName>
</protein>
<dbReference type="Proteomes" id="UP001205601">
    <property type="component" value="Unassembled WGS sequence"/>
</dbReference>
<name>A0ABT2NU57_9RHOB</name>
<dbReference type="Pfam" id="PF03475">
    <property type="entry name" value="YiiM_3-alpha"/>
    <property type="match status" value="1"/>
</dbReference>
<dbReference type="EMBL" id="JAOCQF010000005">
    <property type="protein sequence ID" value="MCT8331648.1"/>
    <property type="molecule type" value="Genomic_DNA"/>
</dbReference>
<evidence type="ECO:0000313" key="3">
    <source>
        <dbReference type="EMBL" id="MCT8331648.1"/>
    </source>
</evidence>
<dbReference type="Gene3D" id="2.40.33.20">
    <property type="entry name" value="PK beta-barrel domain-like"/>
    <property type="match status" value="1"/>
</dbReference>
<feature type="domain" description="MOSC" evidence="2">
    <location>
        <begin position="29"/>
        <end position="166"/>
    </location>
</feature>
<evidence type="ECO:0000259" key="2">
    <source>
        <dbReference type="PROSITE" id="PS51340"/>
    </source>
</evidence>
<feature type="region of interest" description="Disordered" evidence="1">
    <location>
        <begin position="36"/>
        <end position="55"/>
    </location>
</feature>
<dbReference type="InterPro" id="IPR052353">
    <property type="entry name" value="Benzoxazolinone_Detox_Enz"/>
</dbReference>
<organism evidence="3 4">
    <name type="scientific">Albidovulum sediminis</name>
    <dbReference type="NCBI Taxonomy" id="3066345"/>
    <lineage>
        <taxon>Bacteria</taxon>
        <taxon>Pseudomonadati</taxon>
        <taxon>Pseudomonadota</taxon>
        <taxon>Alphaproteobacteria</taxon>
        <taxon>Rhodobacterales</taxon>
        <taxon>Paracoccaceae</taxon>
        <taxon>Albidovulum</taxon>
    </lineage>
</organism>
<dbReference type="InterPro" id="IPR005163">
    <property type="entry name" value="Tri_helical_YiiM-like"/>
</dbReference>
<dbReference type="PANTHER" id="PTHR30212:SF2">
    <property type="entry name" value="PROTEIN YIIM"/>
    <property type="match status" value="1"/>
</dbReference>
<comment type="caution">
    <text evidence="3">The sequence shown here is derived from an EMBL/GenBank/DDBJ whole genome shotgun (WGS) entry which is preliminary data.</text>
</comment>
<dbReference type="Pfam" id="PF03473">
    <property type="entry name" value="MOSC"/>
    <property type="match status" value="1"/>
</dbReference>
<sequence length="242" mass="26513">MTVFRVREVRIGPARPFGPQGQPSAIDKRVVEGPTMASTTGLAGDTQGDPRHHGGPDKAIHAYAVAHYPVWAEEQPERAERFRPGAFGENLVVEGATEADICLGDRWRLGDVLLEVSQGRQPCWKLNLRFGVPDMARRVQDTGRTGWYFRVIEAGSLHAGLEARLTARSNPAWPLARVAQVLYRDTLDLASLGGLAALEGLPESWRRLAARRIEVRRVEDWSARLDSPPVPLTGPTTVGTAA</sequence>
<dbReference type="PANTHER" id="PTHR30212">
    <property type="entry name" value="PROTEIN YIIM"/>
    <property type="match status" value="1"/>
</dbReference>
<dbReference type="PROSITE" id="PS51340">
    <property type="entry name" value="MOSC"/>
    <property type="match status" value="1"/>
</dbReference>
<dbReference type="SUPFAM" id="SSF50800">
    <property type="entry name" value="PK beta-barrel domain-like"/>
    <property type="match status" value="1"/>
</dbReference>
<evidence type="ECO:0000256" key="1">
    <source>
        <dbReference type="SAM" id="MobiDB-lite"/>
    </source>
</evidence>
<evidence type="ECO:0000313" key="4">
    <source>
        <dbReference type="Proteomes" id="UP001205601"/>
    </source>
</evidence>
<dbReference type="InterPro" id="IPR005302">
    <property type="entry name" value="MoCF_Sase_C"/>
</dbReference>